<proteinExistence type="predicted"/>
<organism evidence="1 2">
    <name type="scientific">Orbilia blumenaviensis</name>
    <dbReference type="NCBI Taxonomy" id="1796055"/>
    <lineage>
        <taxon>Eukaryota</taxon>
        <taxon>Fungi</taxon>
        <taxon>Dikarya</taxon>
        <taxon>Ascomycota</taxon>
        <taxon>Pezizomycotina</taxon>
        <taxon>Orbiliomycetes</taxon>
        <taxon>Orbiliales</taxon>
        <taxon>Orbiliaceae</taxon>
        <taxon>Orbilia</taxon>
    </lineage>
</organism>
<keyword evidence="2" id="KW-1185">Reference proteome</keyword>
<dbReference type="Proteomes" id="UP001373714">
    <property type="component" value="Unassembled WGS sequence"/>
</dbReference>
<accession>A0AAV9VJP0</accession>
<name>A0AAV9VJP0_9PEZI</name>
<evidence type="ECO:0008006" key="3">
    <source>
        <dbReference type="Google" id="ProtNLM"/>
    </source>
</evidence>
<comment type="caution">
    <text evidence="1">The sequence shown here is derived from an EMBL/GenBank/DDBJ whole genome shotgun (WGS) entry which is preliminary data.</text>
</comment>
<evidence type="ECO:0000313" key="1">
    <source>
        <dbReference type="EMBL" id="KAK6362182.1"/>
    </source>
</evidence>
<dbReference type="EMBL" id="JAVHNS010000002">
    <property type="protein sequence ID" value="KAK6362182.1"/>
    <property type="molecule type" value="Genomic_DNA"/>
</dbReference>
<evidence type="ECO:0000313" key="2">
    <source>
        <dbReference type="Proteomes" id="UP001373714"/>
    </source>
</evidence>
<protein>
    <recommendedName>
        <fullName evidence="3">Capsid protein</fullName>
    </recommendedName>
</protein>
<sequence>MPYTYQFVQFPRAYYSTDQAKPLWTNCARIRRICDPTAALPYPVAFATLSVQYTRDFSPSTSRGGHSSAATSWIQKATPADIQQEVQVFRTTFNINWDATSGTLVEPVPNSNDNVISRDPTDTYDPDNPPVNVLPQVAVPQIALLNMAATRFPTDLKLKSLMEYKGKNSTLDMLAALVHRCLVVANIPAEFAGTVLGQPDDEYQYVTDGIPNSKPNLFIGARICASIVSNFQGAALDWYNSKVT</sequence>
<gene>
    <name evidence="1" type="ORF">TWF730_005878</name>
</gene>
<dbReference type="AlphaFoldDB" id="A0AAV9VJP0"/>
<reference evidence="1 2" key="1">
    <citation type="submission" date="2019-10" db="EMBL/GenBank/DDBJ databases">
        <authorList>
            <person name="Palmer J.M."/>
        </authorList>
    </citation>
    <scope>NUCLEOTIDE SEQUENCE [LARGE SCALE GENOMIC DNA]</scope>
    <source>
        <strain evidence="1 2">TWF730</strain>
    </source>
</reference>